<name>A0AAE0W2R9_9BIVA</name>
<reference evidence="8" key="2">
    <citation type="journal article" date="2021" name="Genome Biol. Evol.">
        <title>Developing a high-quality reference genome for a parasitic bivalve with doubly uniparental inheritance (Bivalvia: Unionida).</title>
        <authorList>
            <person name="Smith C.H."/>
        </authorList>
    </citation>
    <scope>NUCLEOTIDE SEQUENCE</scope>
    <source>
        <strain evidence="8">CHS0354</strain>
        <tissue evidence="8">Mantle</tissue>
    </source>
</reference>
<feature type="domain" description="RING-type" evidence="6">
    <location>
        <begin position="24"/>
        <end position="71"/>
    </location>
</feature>
<evidence type="ECO:0000256" key="4">
    <source>
        <dbReference type="PROSITE-ProRule" id="PRU00024"/>
    </source>
</evidence>
<dbReference type="AlphaFoldDB" id="A0AAE0W2R9"/>
<keyword evidence="1" id="KW-0479">Metal-binding</keyword>
<protein>
    <submittedName>
        <fullName evidence="8">Uncharacterized protein</fullName>
    </submittedName>
</protein>
<evidence type="ECO:0000256" key="2">
    <source>
        <dbReference type="ARBA" id="ARBA00022771"/>
    </source>
</evidence>
<keyword evidence="3" id="KW-0862">Zinc</keyword>
<evidence type="ECO:0000259" key="6">
    <source>
        <dbReference type="PROSITE" id="PS50089"/>
    </source>
</evidence>
<dbReference type="InterPro" id="IPR001841">
    <property type="entry name" value="Znf_RING"/>
</dbReference>
<dbReference type="SMART" id="SM00184">
    <property type="entry name" value="RING"/>
    <property type="match status" value="1"/>
</dbReference>
<dbReference type="GO" id="GO:0008270">
    <property type="term" value="F:zinc ion binding"/>
    <property type="evidence" value="ECO:0007669"/>
    <property type="project" value="UniProtKB-KW"/>
</dbReference>
<keyword evidence="5" id="KW-0175">Coiled coil</keyword>
<dbReference type="InterPro" id="IPR017907">
    <property type="entry name" value="Znf_RING_CS"/>
</dbReference>
<dbReference type="InterPro" id="IPR027370">
    <property type="entry name" value="Znf-RING_euk"/>
</dbReference>
<feature type="coiled-coil region" evidence="5">
    <location>
        <begin position="247"/>
        <end position="307"/>
    </location>
</feature>
<organism evidence="8 9">
    <name type="scientific">Potamilus streckersoni</name>
    <dbReference type="NCBI Taxonomy" id="2493646"/>
    <lineage>
        <taxon>Eukaryota</taxon>
        <taxon>Metazoa</taxon>
        <taxon>Spiralia</taxon>
        <taxon>Lophotrochozoa</taxon>
        <taxon>Mollusca</taxon>
        <taxon>Bivalvia</taxon>
        <taxon>Autobranchia</taxon>
        <taxon>Heteroconchia</taxon>
        <taxon>Palaeoheterodonta</taxon>
        <taxon>Unionida</taxon>
        <taxon>Unionoidea</taxon>
        <taxon>Unionidae</taxon>
        <taxon>Ambleminae</taxon>
        <taxon>Lampsilini</taxon>
        <taxon>Potamilus</taxon>
    </lineage>
</organism>
<dbReference type="PANTHER" id="PTHR25462:SF296">
    <property type="entry name" value="MEIOTIC P26, ISOFORM F"/>
    <property type="match status" value="1"/>
</dbReference>
<evidence type="ECO:0000256" key="5">
    <source>
        <dbReference type="SAM" id="Coils"/>
    </source>
</evidence>
<dbReference type="Proteomes" id="UP001195483">
    <property type="component" value="Unassembled WGS sequence"/>
</dbReference>
<dbReference type="Gene3D" id="3.30.40.10">
    <property type="entry name" value="Zinc/RING finger domain, C3HC4 (zinc finger)"/>
    <property type="match status" value="1"/>
</dbReference>
<gene>
    <name evidence="8" type="ORF">CHS0354_036249</name>
</gene>
<comment type="caution">
    <text evidence="8">The sequence shown here is derived from an EMBL/GenBank/DDBJ whole genome shotgun (WGS) entry which is preliminary data.</text>
</comment>
<dbReference type="PANTHER" id="PTHR25462">
    <property type="entry name" value="BONUS, ISOFORM C-RELATED"/>
    <property type="match status" value="1"/>
</dbReference>
<proteinExistence type="predicted"/>
<dbReference type="EMBL" id="JAEAOA010002123">
    <property type="protein sequence ID" value="KAK3598934.1"/>
    <property type="molecule type" value="Genomic_DNA"/>
</dbReference>
<sequence>MAAASEASNEMEVGEQVLSEGLNCPLCQKVFKSPRRLPCLHSFCQDCLHSHISKTTCVNESVKQFFCPICRNVSISKDEITTDKWVLLFPLNTIALFVLIESKVKVKLVCNVCQTEDVTSPAEDICIVCEEALCGHCSKVHRRSRLLTTHTVVKIEELPRKHDIVMRNHAVFHCNEHTHNPVELFCTAHETVLCTGCFFDSHTNCSNVVKLIKETPNISDLLLRIKAGMQNLEDQIKRFTKINLLNLSKLGTEVNELTVEIRRLRKTINDALDDLEMKVKEEGKNLFEEEKERIEQLNNGCKSHETAIRNWNVVVESVSKYATQPEMFVLIKTIMNQISASQQQIDDKYSKNSILTLQLDVHPQLKSITDIPRGEIGRLQVKKNDAVHVLSDGFKLPKECKSDCLNIKRVKVPESIIPWFSGAKFTADMQVVLVDYTNKSCYLLEYSYDIVDCYKFSENPWNTCLIGKKVAAITFPHGKSI</sequence>
<evidence type="ECO:0000256" key="1">
    <source>
        <dbReference type="ARBA" id="ARBA00022723"/>
    </source>
</evidence>
<feature type="domain" description="B box-type" evidence="7">
    <location>
        <begin position="105"/>
        <end position="155"/>
    </location>
</feature>
<dbReference type="InterPro" id="IPR013083">
    <property type="entry name" value="Znf_RING/FYVE/PHD"/>
</dbReference>
<dbReference type="PROSITE" id="PS50119">
    <property type="entry name" value="ZF_BBOX"/>
    <property type="match status" value="1"/>
</dbReference>
<reference evidence="8" key="1">
    <citation type="journal article" date="2021" name="Genome Biol. Evol.">
        <title>A High-Quality Reference Genome for a Parasitic Bivalve with Doubly Uniparental Inheritance (Bivalvia: Unionida).</title>
        <authorList>
            <person name="Smith C.H."/>
        </authorList>
    </citation>
    <scope>NUCLEOTIDE SEQUENCE</scope>
    <source>
        <strain evidence="8">CHS0354</strain>
    </source>
</reference>
<evidence type="ECO:0000313" key="9">
    <source>
        <dbReference type="Proteomes" id="UP001195483"/>
    </source>
</evidence>
<evidence type="ECO:0000256" key="3">
    <source>
        <dbReference type="ARBA" id="ARBA00022833"/>
    </source>
</evidence>
<keyword evidence="9" id="KW-1185">Reference proteome</keyword>
<keyword evidence="2 4" id="KW-0863">Zinc-finger</keyword>
<dbReference type="InterPro" id="IPR047153">
    <property type="entry name" value="TRIM45/56/19-like"/>
</dbReference>
<dbReference type="SUPFAM" id="SSF57850">
    <property type="entry name" value="RING/U-box"/>
    <property type="match status" value="1"/>
</dbReference>
<dbReference type="Pfam" id="PF13445">
    <property type="entry name" value="zf-RING_UBOX"/>
    <property type="match status" value="1"/>
</dbReference>
<dbReference type="InterPro" id="IPR000315">
    <property type="entry name" value="Znf_B-box"/>
</dbReference>
<dbReference type="Gene3D" id="3.30.160.60">
    <property type="entry name" value="Classic Zinc Finger"/>
    <property type="match status" value="1"/>
</dbReference>
<dbReference type="PROSITE" id="PS00518">
    <property type="entry name" value="ZF_RING_1"/>
    <property type="match status" value="1"/>
</dbReference>
<accession>A0AAE0W2R9</accession>
<dbReference type="PROSITE" id="PS50089">
    <property type="entry name" value="ZF_RING_2"/>
    <property type="match status" value="1"/>
</dbReference>
<reference evidence="8" key="3">
    <citation type="submission" date="2023-05" db="EMBL/GenBank/DDBJ databases">
        <authorList>
            <person name="Smith C.H."/>
        </authorList>
    </citation>
    <scope>NUCLEOTIDE SEQUENCE</scope>
    <source>
        <strain evidence="8">CHS0354</strain>
        <tissue evidence="8">Mantle</tissue>
    </source>
</reference>
<evidence type="ECO:0000259" key="7">
    <source>
        <dbReference type="PROSITE" id="PS50119"/>
    </source>
</evidence>
<evidence type="ECO:0000313" key="8">
    <source>
        <dbReference type="EMBL" id="KAK3598934.1"/>
    </source>
</evidence>